<evidence type="ECO:0000313" key="2">
    <source>
        <dbReference type="EMBL" id="EMA59558.1"/>
    </source>
</evidence>
<comment type="caution">
    <text evidence="2">The sequence shown here is derived from an EMBL/GenBank/DDBJ whole genome shotgun (WGS) entry which is preliminary data.</text>
</comment>
<protein>
    <submittedName>
        <fullName evidence="2">Uncharacterized protein</fullName>
    </submittedName>
</protein>
<dbReference type="Proteomes" id="UP000011581">
    <property type="component" value="Unassembled WGS sequence"/>
</dbReference>
<organism evidence="2 3">
    <name type="scientific">Halorubrum distributum JCM 13561</name>
    <dbReference type="NCBI Taxonomy" id="1227483"/>
    <lineage>
        <taxon>Archaea</taxon>
        <taxon>Methanobacteriati</taxon>
        <taxon>Methanobacteriota</taxon>
        <taxon>Stenosarchaea group</taxon>
        <taxon>Halobacteria</taxon>
        <taxon>Halobacteriales</taxon>
        <taxon>Haloferacaceae</taxon>
        <taxon>Halorubrum</taxon>
        <taxon>Halorubrum distributum group</taxon>
    </lineage>
</organism>
<dbReference type="AlphaFoldDB" id="M0NPM4"/>
<proteinExistence type="predicted"/>
<dbReference type="EMBL" id="AOJF01000043">
    <property type="protein sequence ID" value="EMA59558.1"/>
    <property type="molecule type" value="Genomic_DNA"/>
</dbReference>
<evidence type="ECO:0000313" key="3">
    <source>
        <dbReference type="Proteomes" id="UP000011581"/>
    </source>
</evidence>
<name>M0NPM4_9EURY</name>
<gene>
    <name evidence="2" type="ORF">C470_10902</name>
</gene>
<accession>M0NPM4</accession>
<evidence type="ECO:0000256" key="1">
    <source>
        <dbReference type="SAM" id="MobiDB-lite"/>
    </source>
</evidence>
<sequence length="71" mass="7925">MYCRQEPEGADEKERSPSPRQPPRPTLTPAAVAVRNALRPAFSVVRDVSHFRDESSLTVPLVLEGFIQAFC</sequence>
<reference evidence="2 3" key="1">
    <citation type="journal article" date="2014" name="PLoS Genet.">
        <title>Phylogenetically driven sequencing of extremely halophilic archaea reveals strategies for static and dynamic osmo-response.</title>
        <authorList>
            <person name="Becker E.A."/>
            <person name="Seitzer P.M."/>
            <person name="Tritt A."/>
            <person name="Larsen D."/>
            <person name="Krusor M."/>
            <person name="Yao A.I."/>
            <person name="Wu D."/>
            <person name="Madern D."/>
            <person name="Eisen J.A."/>
            <person name="Darling A.E."/>
            <person name="Facciotti M.T."/>
        </authorList>
    </citation>
    <scope>NUCLEOTIDE SEQUENCE [LARGE SCALE GENOMIC DNA]</scope>
    <source>
        <strain evidence="2 3">JCM 13561</strain>
    </source>
</reference>
<feature type="compositionally biased region" description="Basic and acidic residues" evidence="1">
    <location>
        <begin position="1"/>
        <end position="17"/>
    </location>
</feature>
<feature type="region of interest" description="Disordered" evidence="1">
    <location>
        <begin position="1"/>
        <end position="27"/>
    </location>
</feature>